<keyword evidence="3" id="KW-1185">Reference proteome</keyword>
<organism evidence="2 3">
    <name type="scientific">Nocardia panacis</name>
    <dbReference type="NCBI Taxonomy" id="2340916"/>
    <lineage>
        <taxon>Bacteria</taxon>
        <taxon>Bacillati</taxon>
        <taxon>Actinomycetota</taxon>
        <taxon>Actinomycetes</taxon>
        <taxon>Mycobacteriales</taxon>
        <taxon>Nocardiaceae</taxon>
        <taxon>Nocardia</taxon>
    </lineage>
</organism>
<feature type="region of interest" description="Disordered" evidence="1">
    <location>
        <begin position="34"/>
        <end position="63"/>
    </location>
</feature>
<evidence type="ECO:0000256" key="1">
    <source>
        <dbReference type="SAM" id="MobiDB-lite"/>
    </source>
</evidence>
<evidence type="ECO:0000313" key="2">
    <source>
        <dbReference type="EMBL" id="RJO74828.1"/>
    </source>
</evidence>
<dbReference type="RefSeq" id="WP_120041531.1">
    <property type="nucleotide sequence ID" value="NZ_QZFU01000019.1"/>
</dbReference>
<name>A0A3A4KFV6_9NOCA</name>
<dbReference type="EMBL" id="QZFU01000019">
    <property type="protein sequence ID" value="RJO74828.1"/>
    <property type="molecule type" value="Genomic_DNA"/>
</dbReference>
<gene>
    <name evidence="2" type="ORF">D5S18_15415</name>
</gene>
<proteinExistence type="predicted"/>
<accession>A0A3A4KFV6</accession>
<comment type="caution">
    <text evidence="2">The sequence shown here is derived from an EMBL/GenBank/DDBJ whole genome shotgun (WGS) entry which is preliminary data.</text>
</comment>
<reference evidence="2 3" key="1">
    <citation type="submission" date="2018-09" db="EMBL/GenBank/DDBJ databases">
        <title>YIM PH21274 draft genome.</title>
        <authorList>
            <person name="Miao C."/>
        </authorList>
    </citation>
    <scope>NUCLEOTIDE SEQUENCE [LARGE SCALE GENOMIC DNA]</scope>
    <source>
        <strain evidence="2 3">YIM PH 21724</strain>
    </source>
</reference>
<evidence type="ECO:0000313" key="3">
    <source>
        <dbReference type="Proteomes" id="UP000266677"/>
    </source>
</evidence>
<protein>
    <submittedName>
        <fullName evidence="2">Uncharacterized protein</fullName>
    </submittedName>
</protein>
<dbReference type="Proteomes" id="UP000266677">
    <property type="component" value="Unassembled WGS sequence"/>
</dbReference>
<sequence>MSDTGPIVHDVDICPTAHDVDSNPTAHDVDIHYRPNDGTQPTAADAAHARRPLLATTGGRMSR</sequence>
<dbReference type="AlphaFoldDB" id="A0A3A4KFV6"/>